<evidence type="ECO:0000256" key="2">
    <source>
        <dbReference type="ARBA" id="ARBA00022475"/>
    </source>
</evidence>
<organism evidence="7 8">
    <name type="scientific">Sulfobacillus benefaciens</name>
    <dbReference type="NCBI Taxonomy" id="453960"/>
    <lineage>
        <taxon>Bacteria</taxon>
        <taxon>Bacillati</taxon>
        <taxon>Bacillota</taxon>
        <taxon>Clostridia</taxon>
        <taxon>Eubacteriales</taxon>
        <taxon>Clostridiales Family XVII. Incertae Sedis</taxon>
        <taxon>Sulfobacillus</taxon>
    </lineage>
</organism>
<feature type="transmembrane region" description="Helical" evidence="6">
    <location>
        <begin position="207"/>
        <end position="229"/>
    </location>
</feature>
<feature type="transmembrane region" description="Helical" evidence="6">
    <location>
        <begin position="41"/>
        <end position="60"/>
    </location>
</feature>
<feature type="transmembrane region" description="Helical" evidence="6">
    <location>
        <begin position="157"/>
        <end position="176"/>
    </location>
</feature>
<keyword evidence="3 6" id="KW-0812">Transmembrane</keyword>
<name>A0A2T2X7Z0_9FIRM</name>
<feature type="transmembrane region" description="Helical" evidence="6">
    <location>
        <begin position="91"/>
        <end position="111"/>
    </location>
</feature>
<evidence type="ECO:0000256" key="3">
    <source>
        <dbReference type="ARBA" id="ARBA00022692"/>
    </source>
</evidence>
<dbReference type="PANTHER" id="PTHR32196">
    <property type="entry name" value="ABC TRANSPORTER PERMEASE PROTEIN YPHD-RELATED-RELATED"/>
    <property type="match status" value="1"/>
</dbReference>
<comment type="caution">
    <text evidence="7">The sequence shown here is derived from an EMBL/GenBank/DDBJ whole genome shotgun (WGS) entry which is preliminary data.</text>
</comment>
<feature type="transmembrane region" description="Helical" evidence="6">
    <location>
        <begin position="118"/>
        <end position="137"/>
    </location>
</feature>
<dbReference type="AlphaFoldDB" id="A0A2T2X7Z0"/>
<accession>A0A2T2X7Z0</accession>
<dbReference type="GO" id="GO:0005886">
    <property type="term" value="C:plasma membrane"/>
    <property type="evidence" value="ECO:0007669"/>
    <property type="project" value="UniProtKB-SubCell"/>
</dbReference>
<comment type="subcellular location">
    <subcellularLocation>
        <location evidence="1">Cell membrane</location>
        <topology evidence="1">Multi-pass membrane protein</topology>
    </subcellularLocation>
</comment>
<evidence type="ECO:0000256" key="1">
    <source>
        <dbReference type="ARBA" id="ARBA00004651"/>
    </source>
</evidence>
<evidence type="ECO:0000313" key="8">
    <source>
        <dbReference type="Proteomes" id="UP000242972"/>
    </source>
</evidence>
<dbReference type="EMBL" id="PXYW01000077">
    <property type="protein sequence ID" value="PSR30620.1"/>
    <property type="molecule type" value="Genomic_DNA"/>
</dbReference>
<proteinExistence type="predicted"/>
<protein>
    <submittedName>
        <fullName evidence="7">ABC transporter permease</fullName>
    </submittedName>
</protein>
<evidence type="ECO:0000256" key="4">
    <source>
        <dbReference type="ARBA" id="ARBA00022989"/>
    </source>
</evidence>
<evidence type="ECO:0000313" key="7">
    <source>
        <dbReference type="EMBL" id="PSR30620.1"/>
    </source>
</evidence>
<dbReference type="InterPro" id="IPR001851">
    <property type="entry name" value="ABC_transp_permease"/>
</dbReference>
<dbReference type="CDD" id="cd06579">
    <property type="entry name" value="TM_PBP1_transp_AraH_like"/>
    <property type="match status" value="1"/>
</dbReference>
<keyword evidence="2" id="KW-1003">Cell membrane</keyword>
<feature type="transmembrane region" description="Helical" evidence="6">
    <location>
        <begin position="67"/>
        <end position="85"/>
    </location>
</feature>
<evidence type="ECO:0000256" key="6">
    <source>
        <dbReference type="SAM" id="Phobius"/>
    </source>
</evidence>
<reference evidence="7 8" key="1">
    <citation type="journal article" date="2014" name="BMC Genomics">
        <title>Comparison of environmental and isolate Sulfobacillus genomes reveals diverse carbon, sulfur, nitrogen, and hydrogen metabolisms.</title>
        <authorList>
            <person name="Justice N.B."/>
            <person name="Norman A."/>
            <person name="Brown C.T."/>
            <person name="Singh A."/>
            <person name="Thomas B.C."/>
            <person name="Banfield J.F."/>
        </authorList>
    </citation>
    <scope>NUCLEOTIDE SEQUENCE [LARGE SCALE GENOMIC DNA]</scope>
    <source>
        <strain evidence="7">AMDSBA4</strain>
    </source>
</reference>
<sequence>MLFRKLKTYSFIPAVILFLVFLILNSVLSPTFFTISSLSGFFGTYAPLVVLAVGETFVLVGGGIDISLGATVSVVNVLLVTLWGLHWSLSLAIVVSMLAGTAIGVVNGLLISVLKVTPLLATFATSAMGYGAALWIMPTPGGTIATGFANWYSSNYGWFPVAAIFIVLPYVIWAIWRRTRWGTYLFAVGKNEEKSFASGAPVIRVKIFSYVLAAFMASIAGMILTANIVSGDATIGSPDTLSAIAAPVIGGVSLLGGIGDAGGAIFGALFLGLVVNTVFASQVSTFYQSLLTGSIILLGIVITTLIKRLTSMNSRKVVG</sequence>
<evidence type="ECO:0000256" key="5">
    <source>
        <dbReference type="ARBA" id="ARBA00023136"/>
    </source>
</evidence>
<keyword evidence="5 6" id="KW-0472">Membrane</keyword>
<keyword evidence="4 6" id="KW-1133">Transmembrane helix</keyword>
<feature type="transmembrane region" description="Helical" evidence="6">
    <location>
        <begin position="286"/>
        <end position="306"/>
    </location>
</feature>
<dbReference type="Pfam" id="PF02653">
    <property type="entry name" value="BPD_transp_2"/>
    <property type="match status" value="1"/>
</dbReference>
<dbReference type="Proteomes" id="UP000242972">
    <property type="component" value="Unassembled WGS sequence"/>
</dbReference>
<dbReference type="GO" id="GO:0022857">
    <property type="term" value="F:transmembrane transporter activity"/>
    <property type="evidence" value="ECO:0007669"/>
    <property type="project" value="InterPro"/>
</dbReference>
<feature type="transmembrane region" description="Helical" evidence="6">
    <location>
        <begin position="12"/>
        <end position="35"/>
    </location>
</feature>
<gene>
    <name evidence="7" type="ORF">C7B46_17725</name>
</gene>